<dbReference type="Gene3D" id="1.10.340.70">
    <property type="match status" value="1"/>
</dbReference>
<evidence type="ECO:0000313" key="4">
    <source>
        <dbReference type="EMBL" id="RXN13793.1"/>
    </source>
</evidence>
<feature type="region of interest" description="Disordered" evidence="2">
    <location>
        <begin position="123"/>
        <end position="166"/>
    </location>
</feature>
<gene>
    <name evidence="4" type="ORF">ROHU_009439</name>
</gene>
<feature type="domain" description="Integrase zinc-binding" evidence="3">
    <location>
        <begin position="62"/>
        <end position="116"/>
    </location>
</feature>
<comment type="caution">
    <text evidence="4">The sequence shown here is derived from an EMBL/GenBank/DDBJ whole genome shotgun (WGS) entry which is preliminary data.</text>
</comment>
<evidence type="ECO:0000313" key="5">
    <source>
        <dbReference type="Proteomes" id="UP000290572"/>
    </source>
</evidence>
<feature type="compositionally biased region" description="Polar residues" evidence="2">
    <location>
        <begin position="1"/>
        <end position="19"/>
    </location>
</feature>
<dbReference type="FunFam" id="1.10.340.70:FF:000001">
    <property type="entry name" value="Retrovirus-related Pol polyprotein from transposon gypsy-like Protein"/>
    <property type="match status" value="1"/>
</dbReference>
<sequence length="237" mass="26555">MGRPSQSDKQSLTSQSTDFTVRALPISPSTHRTDRTPMIIHQGLLYRRIKSEDGRHRLQLVPPKALIQRTLQSLHSRTAERHHGRLRTLLRILEVAWWPAVRKDAWRYVGSCGMCTIISQSKEPPLHPAPTPTIKPGRRNLRRERRAGSAGYRKHQGGTVQPPQGYPGWYRLPPLCSGPGPKNLFAAVGTKISHGASYRKQRSLSRSGSERKRAGGRLENAGIDPATSRMLSERSTI</sequence>
<dbReference type="STRING" id="84645.A0A498M1T3"/>
<dbReference type="EMBL" id="QBIY01012945">
    <property type="protein sequence ID" value="RXN13793.1"/>
    <property type="molecule type" value="Genomic_DNA"/>
</dbReference>
<dbReference type="PANTHER" id="PTHR37984:SF5">
    <property type="entry name" value="PROTEIN NYNRIN-LIKE"/>
    <property type="match status" value="1"/>
</dbReference>
<name>A0A498M1T3_LABRO</name>
<evidence type="ECO:0000259" key="3">
    <source>
        <dbReference type="Pfam" id="PF17921"/>
    </source>
</evidence>
<proteinExistence type="predicted"/>
<dbReference type="Proteomes" id="UP000290572">
    <property type="component" value="Unassembled WGS sequence"/>
</dbReference>
<reference evidence="4 5" key="1">
    <citation type="submission" date="2018-03" db="EMBL/GenBank/DDBJ databases">
        <title>Draft genome sequence of Rohu Carp (Labeo rohita).</title>
        <authorList>
            <person name="Das P."/>
            <person name="Kushwaha B."/>
            <person name="Joshi C.G."/>
            <person name="Kumar D."/>
            <person name="Nagpure N.S."/>
            <person name="Sahoo L."/>
            <person name="Das S.P."/>
            <person name="Bit A."/>
            <person name="Patnaik S."/>
            <person name="Meher P.K."/>
            <person name="Jayasankar P."/>
            <person name="Koringa P.G."/>
            <person name="Patel N.V."/>
            <person name="Hinsu A.T."/>
            <person name="Kumar R."/>
            <person name="Pandey M."/>
            <person name="Agarwal S."/>
            <person name="Srivastava S."/>
            <person name="Singh M."/>
            <person name="Iquebal M.A."/>
            <person name="Jaiswal S."/>
            <person name="Angadi U.B."/>
            <person name="Kumar N."/>
            <person name="Raza M."/>
            <person name="Shah T.M."/>
            <person name="Rai A."/>
            <person name="Jena J.K."/>
        </authorList>
    </citation>
    <scope>NUCLEOTIDE SEQUENCE [LARGE SCALE GENOMIC DNA]</scope>
    <source>
        <strain evidence="4">DASCIFA01</strain>
        <tissue evidence="4">Testis</tissue>
    </source>
</reference>
<evidence type="ECO:0000256" key="1">
    <source>
        <dbReference type="ARBA" id="ARBA00039658"/>
    </source>
</evidence>
<organism evidence="4 5">
    <name type="scientific">Labeo rohita</name>
    <name type="common">Indian major carp</name>
    <name type="synonym">Cyprinus rohita</name>
    <dbReference type="NCBI Taxonomy" id="84645"/>
    <lineage>
        <taxon>Eukaryota</taxon>
        <taxon>Metazoa</taxon>
        <taxon>Chordata</taxon>
        <taxon>Craniata</taxon>
        <taxon>Vertebrata</taxon>
        <taxon>Euteleostomi</taxon>
        <taxon>Actinopterygii</taxon>
        <taxon>Neopterygii</taxon>
        <taxon>Teleostei</taxon>
        <taxon>Ostariophysi</taxon>
        <taxon>Cypriniformes</taxon>
        <taxon>Cyprinidae</taxon>
        <taxon>Labeoninae</taxon>
        <taxon>Labeonini</taxon>
        <taxon>Labeo</taxon>
    </lineage>
</organism>
<dbReference type="InterPro" id="IPR041588">
    <property type="entry name" value="Integrase_H2C2"/>
</dbReference>
<dbReference type="Pfam" id="PF17921">
    <property type="entry name" value="Integrase_H2C2"/>
    <property type="match status" value="1"/>
</dbReference>
<dbReference type="PANTHER" id="PTHR37984">
    <property type="entry name" value="PROTEIN CBG26694"/>
    <property type="match status" value="1"/>
</dbReference>
<keyword evidence="5" id="KW-1185">Reference proteome</keyword>
<feature type="compositionally biased region" description="Basic residues" evidence="2">
    <location>
        <begin position="136"/>
        <end position="145"/>
    </location>
</feature>
<feature type="region of interest" description="Disordered" evidence="2">
    <location>
        <begin position="196"/>
        <end position="237"/>
    </location>
</feature>
<dbReference type="AlphaFoldDB" id="A0A498M1T3"/>
<dbReference type="InterPro" id="IPR050951">
    <property type="entry name" value="Retrovirus_Pol_polyprotein"/>
</dbReference>
<evidence type="ECO:0000256" key="2">
    <source>
        <dbReference type="SAM" id="MobiDB-lite"/>
    </source>
</evidence>
<protein>
    <recommendedName>
        <fullName evidence="1">Gypsy retrotransposon integrase-like protein 1</fullName>
    </recommendedName>
</protein>
<accession>A0A498M1T3</accession>
<feature type="region of interest" description="Disordered" evidence="2">
    <location>
        <begin position="1"/>
        <end position="20"/>
    </location>
</feature>